<comment type="subcellular location">
    <subcellularLocation>
        <location evidence="1">Cell inner membrane</location>
        <topology evidence="1">Multi-pass membrane protein</topology>
    </subcellularLocation>
    <subcellularLocation>
        <location evidence="8">Cell membrane</location>
        <topology evidence="8">Multi-pass membrane protein</topology>
    </subcellularLocation>
</comment>
<dbReference type="SUPFAM" id="SSF161098">
    <property type="entry name" value="MetI-like"/>
    <property type="match status" value="2"/>
</dbReference>
<feature type="domain" description="ABC transmembrane type-1" evidence="10">
    <location>
        <begin position="42"/>
        <end position="225"/>
    </location>
</feature>
<dbReference type="RefSeq" id="WP_229675880.1">
    <property type="nucleotide sequence ID" value="NZ_BMJH01000002.1"/>
</dbReference>
<dbReference type="GO" id="GO:0055085">
    <property type="term" value="P:transmembrane transport"/>
    <property type="evidence" value="ECO:0007669"/>
    <property type="project" value="InterPro"/>
</dbReference>
<feature type="transmembrane region" description="Helical" evidence="8">
    <location>
        <begin position="414"/>
        <end position="435"/>
    </location>
</feature>
<feature type="transmembrane region" description="Helical" evidence="8">
    <location>
        <begin position="104"/>
        <end position="124"/>
    </location>
</feature>
<dbReference type="EMBL" id="BMJH01000002">
    <property type="protein sequence ID" value="GGC65949.1"/>
    <property type="molecule type" value="Genomic_DNA"/>
</dbReference>
<evidence type="ECO:0000256" key="7">
    <source>
        <dbReference type="ARBA" id="ARBA00023136"/>
    </source>
</evidence>
<keyword evidence="4" id="KW-0997">Cell inner membrane</keyword>
<dbReference type="CDD" id="cd06261">
    <property type="entry name" value="TM_PBP2"/>
    <property type="match status" value="2"/>
</dbReference>
<evidence type="ECO:0000256" key="1">
    <source>
        <dbReference type="ARBA" id="ARBA00004429"/>
    </source>
</evidence>
<feature type="transmembrane region" description="Helical" evidence="8">
    <location>
        <begin position="45"/>
        <end position="68"/>
    </location>
</feature>
<feature type="transmembrane region" description="Helical" evidence="8">
    <location>
        <begin position="160"/>
        <end position="185"/>
    </location>
</feature>
<gene>
    <name evidence="11" type="ORF">GCM10011410_18140</name>
</gene>
<dbReference type="InterPro" id="IPR000515">
    <property type="entry name" value="MetI-like"/>
</dbReference>
<protein>
    <submittedName>
        <fullName evidence="11">ABC transporter permease</fullName>
    </submittedName>
</protein>
<keyword evidence="3" id="KW-1003">Cell membrane</keyword>
<feature type="transmembrane region" description="Helical" evidence="8">
    <location>
        <begin position="205"/>
        <end position="224"/>
    </location>
</feature>
<evidence type="ECO:0000256" key="8">
    <source>
        <dbReference type="RuleBase" id="RU363032"/>
    </source>
</evidence>
<evidence type="ECO:0000256" key="4">
    <source>
        <dbReference type="ARBA" id="ARBA00022519"/>
    </source>
</evidence>
<dbReference type="Proteomes" id="UP000641514">
    <property type="component" value="Unassembled WGS sequence"/>
</dbReference>
<feature type="transmembrane region" description="Helical" evidence="8">
    <location>
        <begin position="334"/>
        <end position="356"/>
    </location>
</feature>
<reference evidence="11" key="2">
    <citation type="submission" date="2020-09" db="EMBL/GenBank/DDBJ databases">
        <authorList>
            <person name="Sun Q."/>
            <person name="Zhou Y."/>
        </authorList>
    </citation>
    <scope>NUCLEOTIDE SEQUENCE</scope>
    <source>
        <strain evidence="11">CGMCC 1.15478</strain>
    </source>
</reference>
<dbReference type="Pfam" id="PF00528">
    <property type="entry name" value="BPD_transp_1"/>
    <property type="match status" value="2"/>
</dbReference>
<organism evidence="11 12">
    <name type="scientific">Hoyosella rhizosphaerae</name>
    <dbReference type="NCBI Taxonomy" id="1755582"/>
    <lineage>
        <taxon>Bacteria</taxon>
        <taxon>Bacillati</taxon>
        <taxon>Actinomycetota</taxon>
        <taxon>Actinomycetes</taxon>
        <taxon>Mycobacteriales</taxon>
        <taxon>Hoyosellaceae</taxon>
        <taxon>Hoyosella</taxon>
    </lineage>
</organism>
<evidence type="ECO:0000256" key="5">
    <source>
        <dbReference type="ARBA" id="ARBA00022692"/>
    </source>
</evidence>
<name>A0A916XF40_9ACTN</name>
<feature type="region of interest" description="Disordered" evidence="9">
    <location>
        <begin position="497"/>
        <end position="520"/>
    </location>
</feature>
<dbReference type="PROSITE" id="PS50928">
    <property type="entry name" value="ABC_TM1"/>
    <property type="match status" value="2"/>
</dbReference>
<keyword evidence="5 8" id="KW-0812">Transmembrane</keyword>
<dbReference type="Gene3D" id="1.10.3720.10">
    <property type="entry name" value="MetI-like"/>
    <property type="match status" value="2"/>
</dbReference>
<dbReference type="GO" id="GO:0005886">
    <property type="term" value="C:plasma membrane"/>
    <property type="evidence" value="ECO:0007669"/>
    <property type="project" value="UniProtKB-SubCell"/>
</dbReference>
<feature type="transmembrane region" description="Helical" evidence="8">
    <location>
        <begin position="463"/>
        <end position="486"/>
    </location>
</feature>
<dbReference type="AlphaFoldDB" id="A0A916XF40"/>
<evidence type="ECO:0000256" key="3">
    <source>
        <dbReference type="ARBA" id="ARBA00022475"/>
    </source>
</evidence>
<comment type="caution">
    <text evidence="11">The sequence shown here is derived from an EMBL/GenBank/DDBJ whole genome shotgun (WGS) entry which is preliminary data.</text>
</comment>
<keyword evidence="7 8" id="KW-0472">Membrane</keyword>
<comment type="similarity">
    <text evidence="8">Belongs to the binding-protein-dependent transport system permease family.</text>
</comment>
<sequence length="520" mass="54950">MAALGVAALAATPLLYLVIRAFERGPDVVWSVLMRPRTFELFWRSFGLAITVTIACIILGSVLAWIVVRSDLPGRRWLGIAFTIPLAIPSYVLGFIWIAELPQFAGFLGASIVLTIASYPYVFLPVAAALAAADPAGEEVAQTLGRTRYRALLSVTTRQVWPAATAGGLLVALYTLSDFGAVALMRFEAFTVAIYMSYQGSFDRTPAAILGIVLAAAAILLTIAERRARRGYAARIAHGAPRIPRPFVLGAMRIPAYLFSAVVITVGVVLPFVALGRWMYRAQQLSIDWGRVFAATSSTLQVAGIAAVVTTLAAVPIGIFAARSRTVAARTAESVAYVGFALPGITVGLAVVFLGIRVLPQFYQQAPMLVLAYVVLFLPLAVGAIRSSVAAIPESLEDVSATLGEPKWRTNLRVVLPLALPGAAAGGALVFLAVAKELPATLMLRPTAVDTLATRLWTHTSELAYGAAAPYAVALILVAALPAVLLGNVMGWKSTNPSVEVSGDVNDEKQPATAGTKVTP</sequence>
<feature type="transmembrane region" description="Helical" evidence="8">
    <location>
        <begin position="256"/>
        <end position="280"/>
    </location>
</feature>
<evidence type="ECO:0000313" key="11">
    <source>
        <dbReference type="EMBL" id="GGC65949.1"/>
    </source>
</evidence>
<feature type="transmembrane region" description="Helical" evidence="8">
    <location>
        <begin position="300"/>
        <end position="322"/>
    </location>
</feature>
<evidence type="ECO:0000313" key="12">
    <source>
        <dbReference type="Proteomes" id="UP000641514"/>
    </source>
</evidence>
<reference evidence="11" key="1">
    <citation type="journal article" date="2014" name="Int. J. Syst. Evol. Microbiol.">
        <title>Complete genome sequence of Corynebacterium casei LMG S-19264T (=DSM 44701T), isolated from a smear-ripened cheese.</title>
        <authorList>
            <consortium name="US DOE Joint Genome Institute (JGI-PGF)"/>
            <person name="Walter F."/>
            <person name="Albersmeier A."/>
            <person name="Kalinowski J."/>
            <person name="Ruckert C."/>
        </authorList>
    </citation>
    <scope>NUCLEOTIDE SEQUENCE</scope>
    <source>
        <strain evidence="11">CGMCC 1.15478</strain>
    </source>
</reference>
<keyword evidence="12" id="KW-1185">Reference proteome</keyword>
<evidence type="ECO:0000256" key="9">
    <source>
        <dbReference type="SAM" id="MobiDB-lite"/>
    </source>
</evidence>
<feature type="transmembrane region" description="Helical" evidence="8">
    <location>
        <begin position="368"/>
        <end position="393"/>
    </location>
</feature>
<keyword evidence="2 8" id="KW-0813">Transport</keyword>
<keyword evidence="6 8" id="KW-1133">Transmembrane helix</keyword>
<evidence type="ECO:0000256" key="2">
    <source>
        <dbReference type="ARBA" id="ARBA00022448"/>
    </source>
</evidence>
<feature type="domain" description="ABC transmembrane type-1" evidence="10">
    <location>
        <begin position="296"/>
        <end position="486"/>
    </location>
</feature>
<proteinExistence type="inferred from homology"/>
<evidence type="ECO:0000259" key="10">
    <source>
        <dbReference type="PROSITE" id="PS50928"/>
    </source>
</evidence>
<dbReference type="PANTHER" id="PTHR43357">
    <property type="entry name" value="INNER MEMBRANE ABC TRANSPORTER PERMEASE PROTEIN YDCV"/>
    <property type="match status" value="1"/>
</dbReference>
<evidence type="ECO:0000256" key="6">
    <source>
        <dbReference type="ARBA" id="ARBA00022989"/>
    </source>
</evidence>
<feature type="transmembrane region" description="Helical" evidence="8">
    <location>
        <begin position="77"/>
        <end position="98"/>
    </location>
</feature>
<dbReference type="InterPro" id="IPR035906">
    <property type="entry name" value="MetI-like_sf"/>
</dbReference>
<accession>A0A916XF40</accession>
<dbReference type="PANTHER" id="PTHR43357:SF3">
    <property type="entry name" value="FE(3+)-TRANSPORT SYSTEM PERMEASE PROTEIN FBPB 2"/>
    <property type="match status" value="1"/>
</dbReference>